<sequence>MMTNARGARSQSALRGGLDLYVLPRGRIGIIIIPTIHTQGCVPAAPAAAVLLLADLQQTVSHFRTHHNLHSQTKMDPQVLLTHDIRIPLSTA</sequence>
<accession>A0ABQ7G462</accession>
<organism evidence="1 2">
    <name type="scientific">Dunaliella salina</name>
    <name type="common">Green alga</name>
    <name type="synonym">Protococcus salinus</name>
    <dbReference type="NCBI Taxonomy" id="3046"/>
    <lineage>
        <taxon>Eukaryota</taxon>
        <taxon>Viridiplantae</taxon>
        <taxon>Chlorophyta</taxon>
        <taxon>core chlorophytes</taxon>
        <taxon>Chlorophyceae</taxon>
        <taxon>CS clade</taxon>
        <taxon>Chlamydomonadales</taxon>
        <taxon>Dunaliellaceae</taxon>
        <taxon>Dunaliella</taxon>
    </lineage>
</organism>
<comment type="caution">
    <text evidence="1">The sequence shown here is derived from an EMBL/GenBank/DDBJ whole genome shotgun (WGS) entry which is preliminary data.</text>
</comment>
<protein>
    <recommendedName>
        <fullName evidence="3">Encoded protein</fullName>
    </recommendedName>
</protein>
<evidence type="ECO:0008006" key="3">
    <source>
        <dbReference type="Google" id="ProtNLM"/>
    </source>
</evidence>
<proteinExistence type="predicted"/>
<dbReference type="Proteomes" id="UP000815325">
    <property type="component" value="Unassembled WGS sequence"/>
</dbReference>
<keyword evidence="2" id="KW-1185">Reference proteome</keyword>
<dbReference type="EMBL" id="MU070165">
    <property type="protein sequence ID" value="KAF5829396.1"/>
    <property type="molecule type" value="Genomic_DNA"/>
</dbReference>
<gene>
    <name evidence="1" type="ORF">DUNSADRAFT_16150</name>
</gene>
<evidence type="ECO:0000313" key="2">
    <source>
        <dbReference type="Proteomes" id="UP000815325"/>
    </source>
</evidence>
<name>A0ABQ7G462_DUNSA</name>
<evidence type="ECO:0000313" key="1">
    <source>
        <dbReference type="EMBL" id="KAF5829396.1"/>
    </source>
</evidence>
<reference evidence="1" key="1">
    <citation type="submission" date="2017-08" db="EMBL/GenBank/DDBJ databases">
        <authorList>
            <person name="Polle J.E."/>
            <person name="Barry K."/>
            <person name="Cushman J."/>
            <person name="Schmutz J."/>
            <person name="Tran D."/>
            <person name="Hathwaick L.T."/>
            <person name="Yim W.C."/>
            <person name="Jenkins J."/>
            <person name="Mckie-Krisberg Z.M."/>
            <person name="Prochnik S."/>
            <person name="Lindquist E."/>
            <person name="Dockter R.B."/>
            <person name="Adam C."/>
            <person name="Molina H."/>
            <person name="Bunkerborg J."/>
            <person name="Jin E."/>
            <person name="Buchheim M."/>
            <person name="Magnuson J."/>
        </authorList>
    </citation>
    <scope>NUCLEOTIDE SEQUENCE</scope>
    <source>
        <strain evidence="1">CCAP 19/18</strain>
    </source>
</reference>